<dbReference type="SUPFAM" id="SSF50978">
    <property type="entry name" value="WD40 repeat-like"/>
    <property type="match status" value="1"/>
</dbReference>
<dbReference type="InterPro" id="IPR015943">
    <property type="entry name" value="WD40/YVTN_repeat-like_dom_sf"/>
</dbReference>
<keyword evidence="5" id="KW-1185">Reference proteome</keyword>
<evidence type="ECO:0000256" key="1">
    <source>
        <dbReference type="ARBA" id="ARBA00022574"/>
    </source>
</evidence>
<dbReference type="SMART" id="SM00320">
    <property type="entry name" value="WD40"/>
    <property type="match status" value="1"/>
</dbReference>
<dbReference type="InterPro" id="IPR001680">
    <property type="entry name" value="WD40_rpt"/>
</dbReference>
<evidence type="ECO:0000313" key="5">
    <source>
        <dbReference type="Proteomes" id="UP000053820"/>
    </source>
</evidence>
<dbReference type="InterPro" id="IPR036322">
    <property type="entry name" value="WD40_repeat_dom_sf"/>
</dbReference>
<dbReference type="Proteomes" id="UP000053820">
    <property type="component" value="Unassembled WGS sequence"/>
</dbReference>
<evidence type="ECO:0000313" key="4">
    <source>
        <dbReference type="EMBL" id="KIJ60984.1"/>
    </source>
</evidence>
<sequence length="121" mass="13679">TIRIWNARTGQLVTDPLQGHTSSIRSVAYSPDGQHIVSRSRDKTIRIWNARTGQLSLVGWCPKDNNGWICTSSGSVICWIPHWARNIISDQRNTVVIGHQQATKVDFTDFVCGKSWTQCWV</sequence>
<keyword evidence="2" id="KW-0677">Repeat</keyword>
<name>A0A0C9V5W0_9AGAM</name>
<evidence type="ECO:0000256" key="2">
    <source>
        <dbReference type="ARBA" id="ARBA00022737"/>
    </source>
</evidence>
<dbReference type="HOGENOM" id="CLU_000288_57_19_1"/>
<dbReference type="Gene3D" id="2.130.10.10">
    <property type="entry name" value="YVTN repeat-like/Quinoprotein amine dehydrogenase"/>
    <property type="match status" value="1"/>
</dbReference>
<dbReference type="EMBL" id="KN839866">
    <property type="protein sequence ID" value="KIJ60984.1"/>
    <property type="molecule type" value="Genomic_DNA"/>
</dbReference>
<evidence type="ECO:0008006" key="6">
    <source>
        <dbReference type="Google" id="ProtNLM"/>
    </source>
</evidence>
<proteinExistence type="predicted"/>
<feature type="repeat" description="WD" evidence="3">
    <location>
        <begin position="17"/>
        <end position="58"/>
    </location>
</feature>
<feature type="non-terminal residue" evidence="4">
    <location>
        <position position="1"/>
    </location>
</feature>
<protein>
    <recommendedName>
        <fullName evidence="6">WD40 repeat-like protein</fullName>
    </recommendedName>
</protein>
<dbReference type="PROSITE" id="PS50294">
    <property type="entry name" value="WD_REPEATS_REGION"/>
    <property type="match status" value="1"/>
</dbReference>
<reference evidence="4 5" key="1">
    <citation type="submission" date="2014-04" db="EMBL/GenBank/DDBJ databases">
        <title>Evolutionary Origins and Diversification of the Mycorrhizal Mutualists.</title>
        <authorList>
            <consortium name="DOE Joint Genome Institute"/>
            <consortium name="Mycorrhizal Genomics Consortium"/>
            <person name="Kohler A."/>
            <person name="Kuo A."/>
            <person name="Nagy L.G."/>
            <person name="Floudas D."/>
            <person name="Copeland A."/>
            <person name="Barry K.W."/>
            <person name="Cichocki N."/>
            <person name="Veneault-Fourrey C."/>
            <person name="LaButti K."/>
            <person name="Lindquist E.A."/>
            <person name="Lipzen A."/>
            <person name="Lundell T."/>
            <person name="Morin E."/>
            <person name="Murat C."/>
            <person name="Riley R."/>
            <person name="Ohm R."/>
            <person name="Sun H."/>
            <person name="Tunlid A."/>
            <person name="Henrissat B."/>
            <person name="Grigoriev I.V."/>
            <person name="Hibbett D.S."/>
            <person name="Martin F."/>
        </authorList>
    </citation>
    <scope>NUCLEOTIDE SEQUENCE [LARGE SCALE GENOMIC DNA]</scope>
    <source>
        <strain evidence="4 5">MD-312</strain>
    </source>
</reference>
<gene>
    <name evidence="4" type="ORF">HYDPIDRAFT_97445</name>
</gene>
<accession>A0A0C9V5W0</accession>
<evidence type="ECO:0000256" key="3">
    <source>
        <dbReference type="PROSITE-ProRule" id="PRU00221"/>
    </source>
</evidence>
<dbReference type="AlphaFoldDB" id="A0A0C9V5W0"/>
<dbReference type="Pfam" id="PF00400">
    <property type="entry name" value="WD40"/>
    <property type="match status" value="1"/>
</dbReference>
<dbReference type="PANTHER" id="PTHR19848">
    <property type="entry name" value="WD40 REPEAT PROTEIN"/>
    <property type="match status" value="1"/>
</dbReference>
<dbReference type="OrthoDB" id="674604at2759"/>
<keyword evidence="1 3" id="KW-0853">WD repeat</keyword>
<dbReference type="PANTHER" id="PTHR19848:SF8">
    <property type="entry name" value="F-BOX AND WD REPEAT DOMAIN CONTAINING 7"/>
    <property type="match status" value="1"/>
</dbReference>
<organism evidence="4 5">
    <name type="scientific">Hydnomerulius pinastri MD-312</name>
    <dbReference type="NCBI Taxonomy" id="994086"/>
    <lineage>
        <taxon>Eukaryota</taxon>
        <taxon>Fungi</taxon>
        <taxon>Dikarya</taxon>
        <taxon>Basidiomycota</taxon>
        <taxon>Agaricomycotina</taxon>
        <taxon>Agaricomycetes</taxon>
        <taxon>Agaricomycetidae</taxon>
        <taxon>Boletales</taxon>
        <taxon>Boletales incertae sedis</taxon>
        <taxon>Leucogyrophana</taxon>
    </lineage>
</organism>
<dbReference type="PROSITE" id="PS50082">
    <property type="entry name" value="WD_REPEATS_2"/>
    <property type="match status" value="1"/>
</dbReference>